<evidence type="ECO:0000256" key="1">
    <source>
        <dbReference type="SAM" id="Phobius"/>
    </source>
</evidence>
<protein>
    <submittedName>
        <fullName evidence="2">YbbR domain-containing protein</fullName>
    </submittedName>
</protein>
<dbReference type="AlphaFoldDB" id="A0AB73SYY8"/>
<proteinExistence type="predicted"/>
<sequence length="446" mass="48553">MKKSRDNFLTNNLGLKVIALFAAFCIWLIIVNMNDAEGIRTFYNVPVTIEHSESITSNDRVYSIIEGDKVVLKVRARRSVREKLQASDFKVTADLRNMTFMETVPLKVTCSNTSVSEDNIKVTPSSLKISVENKAELEFPVKVSTTGTPAKGYAVGRTEIADGNTILIAGPESLLAIIDKVTLPISVDGMLSDSVLEAGLKITDKNGAEFTEAQMNSLDIKTIEGYTITTQMKVKVELWRLKTNIPVIVNPKGTPAAGYRVVEMTTTPETISLAGTEEALQKLADGFILPASEDIDVNGASANIEKEIDLQKVLQENSEEFADLKFEDDAATTIKVKAHIEKRGNKTVNVSIANLEVIGAPGGMLIKLTPADKVPVEVTALTEELEDLDADSITMKLDLTDYQEPGNYTLPLEVTVPTGYELASQVTIIVNIEPEVIETETAAEGE</sequence>
<dbReference type="Pfam" id="PF07949">
    <property type="entry name" value="YbbR"/>
    <property type="match status" value="2"/>
</dbReference>
<keyword evidence="1" id="KW-0472">Membrane</keyword>
<keyword evidence="3" id="KW-1185">Reference proteome</keyword>
<comment type="caution">
    <text evidence="2">The sequence shown here is derived from an EMBL/GenBank/DDBJ whole genome shotgun (WGS) entry which is preliminary data.</text>
</comment>
<dbReference type="PANTHER" id="PTHR37804">
    <property type="entry name" value="CDAA REGULATORY PROTEIN CDAR"/>
    <property type="match status" value="1"/>
</dbReference>
<evidence type="ECO:0000313" key="2">
    <source>
        <dbReference type="EMBL" id="PWJ72599.1"/>
    </source>
</evidence>
<reference evidence="2 3" key="1">
    <citation type="submission" date="2018-05" db="EMBL/GenBank/DDBJ databases">
        <authorList>
            <person name="Goeker M."/>
            <person name="Huntemann M."/>
            <person name="Clum A."/>
            <person name="Pillay M."/>
            <person name="Palaniappan K."/>
            <person name="Varghese N."/>
            <person name="Mikhailova N."/>
            <person name="Stamatis D."/>
            <person name="Reddy T."/>
            <person name="Daum C."/>
            <person name="Shapiro N."/>
            <person name="Ivanova N."/>
            <person name="Kyrpides N."/>
            <person name="Woyke T."/>
        </authorList>
    </citation>
    <scope>NUCLEOTIDE SEQUENCE [LARGE SCALE GENOMIC DNA]</scope>
    <source>
        <strain evidence="2 3">DSM 26524</strain>
    </source>
</reference>
<dbReference type="Proteomes" id="UP000245412">
    <property type="component" value="Unassembled WGS sequence"/>
</dbReference>
<accession>A0AB73SYY8</accession>
<dbReference type="RefSeq" id="WP_109748346.1">
    <property type="nucleotide sequence ID" value="NZ_JANKBI010000017.1"/>
</dbReference>
<feature type="transmembrane region" description="Helical" evidence="1">
    <location>
        <begin position="12"/>
        <end position="30"/>
    </location>
</feature>
<gene>
    <name evidence="2" type="ORF">C7383_11770</name>
</gene>
<dbReference type="EMBL" id="QGGY01000017">
    <property type="protein sequence ID" value="PWJ72599.1"/>
    <property type="molecule type" value="Genomic_DNA"/>
</dbReference>
<organism evidence="2 3">
    <name type="scientific">Murimonas intestini</name>
    <dbReference type="NCBI Taxonomy" id="1337051"/>
    <lineage>
        <taxon>Bacteria</taxon>
        <taxon>Bacillati</taxon>
        <taxon>Bacillota</taxon>
        <taxon>Clostridia</taxon>
        <taxon>Lachnospirales</taxon>
        <taxon>Lachnospiraceae</taxon>
        <taxon>Murimonas</taxon>
    </lineage>
</organism>
<keyword evidence="1" id="KW-0812">Transmembrane</keyword>
<keyword evidence="1" id="KW-1133">Transmembrane helix</keyword>
<evidence type="ECO:0000313" key="3">
    <source>
        <dbReference type="Proteomes" id="UP000245412"/>
    </source>
</evidence>
<dbReference type="InterPro" id="IPR053154">
    <property type="entry name" value="c-di-AMP_regulator"/>
</dbReference>
<dbReference type="Gene3D" id="2.170.120.30">
    <property type="match status" value="1"/>
</dbReference>
<dbReference type="Gene3D" id="2.170.120.40">
    <property type="entry name" value="YbbR-like domain"/>
    <property type="match status" value="2"/>
</dbReference>
<dbReference type="InterPro" id="IPR012505">
    <property type="entry name" value="YbbR"/>
</dbReference>
<name>A0AB73SYY8_9FIRM</name>
<dbReference type="PANTHER" id="PTHR37804:SF1">
    <property type="entry name" value="CDAA REGULATORY PROTEIN CDAR"/>
    <property type="match status" value="1"/>
</dbReference>